<dbReference type="Proteomes" id="UP001067235">
    <property type="component" value="Unassembled WGS sequence"/>
</dbReference>
<comment type="caution">
    <text evidence="1">The sequence shown here is derived from an EMBL/GenBank/DDBJ whole genome shotgun (WGS) entry which is preliminary data.</text>
</comment>
<gene>
    <name evidence="1" type="ORF">O4213_16170</name>
</gene>
<accession>A0ABT4MXI5</accession>
<evidence type="ECO:0000313" key="2">
    <source>
        <dbReference type="Proteomes" id="UP001067235"/>
    </source>
</evidence>
<protein>
    <submittedName>
        <fullName evidence="1">Uncharacterized protein</fullName>
    </submittedName>
</protein>
<name>A0ABT4MXI5_GORRU</name>
<sequence>MTHAAAGKAADDGVNDAVVALSMAALRDLGIEVEAVDDPEYGDVFLLGPDGERYFLQNLVAACRTLPASEWSAQIGSHFARHLEGRSAPDAEELSEPDLLTEVRTRLQPVEVGADPQLSMTYVRRFSDDLVTHLCRDLPTTVETLTDSSLQGRDLDLLYQAGQRNTDAEPYATQQIPVDGTPGITALVGDSFFIATKALNMRRIIATELGEAEHGVVFSVPHRHLLMVHPVTNLKSTLAVKEMVGYTLGQVAEAPGGNISPHTYFWYGDQVQQITRIDPDENSMVIESQGMFGDALALFS</sequence>
<proteinExistence type="predicted"/>
<reference evidence="1" key="1">
    <citation type="submission" date="2022-12" db="EMBL/GenBank/DDBJ databases">
        <authorList>
            <person name="Krivoruchko A.V."/>
            <person name="Elkin A."/>
        </authorList>
    </citation>
    <scope>NUCLEOTIDE SEQUENCE</scope>
    <source>
        <strain evidence="1">IEGM 1388</strain>
    </source>
</reference>
<keyword evidence="2" id="KW-1185">Reference proteome</keyword>
<organism evidence="1 2">
    <name type="scientific">Gordonia rubripertincta</name>
    <name type="common">Rhodococcus corallinus</name>
    <dbReference type="NCBI Taxonomy" id="36822"/>
    <lineage>
        <taxon>Bacteria</taxon>
        <taxon>Bacillati</taxon>
        <taxon>Actinomycetota</taxon>
        <taxon>Actinomycetes</taxon>
        <taxon>Mycobacteriales</taxon>
        <taxon>Gordoniaceae</taxon>
        <taxon>Gordonia</taxon>
    </lineage>
</organism>
<evidence type="ECO:0000313" key="1">
    <source>
        <dbReference type="EMBL" id="MCZ4551529.1"/>
    </source>
</evidence>
<dbReference type="EMBL" id="JAPWIE010000004">
    <property type="protein sequence ID" value="MCZ4551529.1"/>
    <property type="molecule type" value="Genomic_DNA"/>
</dbReference>
<dbReference type="RefSeq" id="WP_301572371.1">
    <property type="nucleotide sequence ID" value="NZ_JAPWIE010000004.1"/>
</dbReference>